<evidence type="ECO:0000313" key="3">
    <source>
        <dbReference type="EMBL" id="CAB4185238.1"/>
    </source>
</evidence>
<organism evidence="3">
    <name type="scientific">uncultured Caudovirales phage</name>
    <dbReference type="NCBI Taxonomy" id="2100421"/>
    <lineage>
        <taxon>Viruses</taxon>
        <taxon>Duplodnaviria</taxon>
        <taxon>Heunggongvirae</taxon>
        <taxon>Uroviricota</taxon>
        <taxon>Caudoviricetes</taxon>
        <taxon>Peduoviridae</taxon>
        <taxon>Maltschvirus</taxon>
        <taxon>Maltschvirus maltsch</taxon>
    </lineage>
</organism>
<name>A0A6J5QWA0_9CAUD</name>
<evidence type="ECO:0000313" key="2">
    <source>
        <dbReference type="EMBL" id="CAB4175033.1"/>
    </source>
</evidence>
<evidence type="ECO:0000313" key="6">
    <source>
        <dbReference type="EMBL" id="CAB5230668.1"/>
    </source>
</evidence>
<dbReference type="EMBL" id="LR798422">
    <property type="protein sequence ID" value="CAB5230668.1"/>
    <property type="molecule type" value="Genomic_DNA"/>
</dbReference>
<dbReference type="EMBL" id="LR797194">
    <property type="protein sequence ID" value="CAB4193595.1"/>
    <property type="molecule type" value="Genomic_DNA"/>
</dbReference>
<dbReference type="EMBL" id="LR797435">
    <property type="protein sequence ID" value="CAB4215919.1"/>
    <property type="molecule type" value="Genomic_DNA"/>
</dbReference>
<protein>
    <submittedName>
        <fullName evidence="3">Uncharacterized protein</fullName>
    </submittedName>
</protein>
<dbReference type="EMBL" id="LR797079">
    <property type="protein sequence ID" value="CAB4185238.1"/>
    <property type="molecule type" value="Genomic_DNA"/>
</dbReference>
<gene>
    <name evidence="3" type="ORF">UFOVP1123_38</name>
    <name evidence="4" type="ORF">UFOVP1239_112</name>
    <name evidence="5" type="ORF">UFOVP1484_42</name>
    <name evidence="6" type="ORF">UFOVP1577_48</name>
    <name evidence="2" type="ORF">UFOVP961_110</name>
</gene>
<accession>A0A6J5QWA0</accession>
<reference evidence="3" key="1">
    <citation type="submission" date="2020-05" db="EMBL/GenBank/DDBJ databases">
        <authorList>
            <person name="Chiriac C."/>
            <person name="Salcher M."/>
            <person name="Ghai R."/>
            <person name="Kavagutti S V."/>
        </authorList>
    </citation>
    <scope>NUCLEOTIDE SEQUENCE</scope>
</reference>
<evidence type="ECO:0000256" key="1">
    <source>
        <dbReference type="SAM" id="Phobius"/>
    </source>
</evidence>
<evidence type="ECO:0000313" key="5">
    <source>
        <dbReference type="EMBL" id="CAB4215919.1"/>
    </source>
</evidence>
<keyword evidence="1" id="KW-0472">Membrane</keyword>
<sequence length="34" mass="3765">MMLFEIYCIAMTIIIAGIPTGIIIWLTPINGDIL</sequence>
<keyword evidence="1" id="KW-0812">Transmembrane</keyword>
<evidence type="ECO:0000313" key="4">
    <source>
        <dbReference type="EMBL" id="CAB4193595.1"/>
    </source>
</evidence>
<keyword evidence="1" id="KW-1133">Transmembrane helix</keyword>
<proteinExistence type="predicted"/>
<dbReference type="EMBL" id="LR796912">
    <property type="protein sequence ID" value="CAB4175033.1"/>
    <property type="molecule type" value="Genomic_DNA"/>
</dbReference>
<feature type="transmembrane region" description="Helical" evidence="1">
    <location>
        <begin position="7"/>
        <end position="26"/>
    </location>
</feature>